<keyword evidence="6" id="KW-0539">Nucleus</keyword>
<keyword evidence="5" id="KW-0238">DNA-binding</keyword>
<dbReference type="GO" id="GO:0005634">
    <property type="term" value="C:nucleus"/>
    <property type="evidence" value="ECO:0007669"/>
    <property type="project" value="UniProtKB-SubCell"/>
</dbReference>
<dbReference type="Pfam" id="PF14372">
    <property type="entry name" value="hAT-like_RNase-H"/>
    <property type="match status" value="1"/>
</dbReference>
<comment type="subcellular location">
    <subcellularLocation>
        <location evidence="1">Nucleus</location>
    </subcellularLocation>
</comment>
<dbReference type="InterPro" id="IPR008906">
    <property type="entry name" value="HATC_C_dom"/>
</dbReference>
<evidence type="ECO:0008006" key="11">
    <source>
        <dbReference type="Google" id="ProtNLM"/>
    </source>
</evidence>
<dbReference type="InterPro" id="IPR025525">
    <property type="entry name" value="hAT-like_transposase_RNase-H"/>
</dbReference>
<protein>
    <recommendedName>
        <fullName evidence="11">hAT-like transposase RNase-H fold domain-containing protein</fullName>
    </recommendedName>
</protein>
<dbReference type="InterPro" id="IPR052035">
    <property type="entry name" value="ZnF_BED_domain_contain"/>
</dbReference>
<dbReference type="GO" id="GO:0008270">
    <property type="term" value="F:zinc ion binding"/>
    <property type="evidence" value="ECO:0007669"/>
    <property type="project" value="UniProtKB-KW"/>
</dbReference>
<dbReference type="Pfam" id="PF05699">
    <property type="entry name" value="Dimer_Tnp_hAT"/>
    <property type="match status" value="1"/>
</dbReference>
<dbReference type="SUPFAM" id="SSF53098">
    <property type="entry name" value="Ribonuclease H-like"/>
    <property type="match status" value="1"/>
</dbReference>
<keyword evidence="3" id="KW-0863">Zinc-finger</keyword>
<evidence type="ECO:0000256" key="1">
    <source>
        <dbReference type="ARBA" id="ARBA00004123"/>
    </source>
</evidence>
<keyword evidence="10" id="KW-1185">Reference proteome</keyword>
<dbReference type="Proteomes" id="UP000243459">
    <property type="component" value="Chromosome 7"/>
</dbReference>
<reference evidence="10" key="1">
    <citation type="journal article" date="2017" name="Nat. Commun.">
        <title>The asparagus genome sheds light on the origin and evolution of a young Y chromosome.</title>
        <authorList>
            <person name="Harkess A."/>
            <person name="Zhou J."/>
            <person name="Xu C."/>
            <person name="Bowers J.E."/>
            <person name="Van der Hulst R."/>
            <person name="Ayyampalayam S."/>
            <person name="Mercati F."/>
            <person name="Riccardi P."/>
            <person name="McKain M.R."/>
            <person name="Kakrana A."/>
            <person name="Tang H."/>
            <person name="Ray J."/>
            <person name="Groenendijk J."/>
            <person name="Arikit S."/>
            <person name="Mathioni S.M."/>
            <person name="Nakano M."/>
            <person name="Shan H."/>
            <person name="Telgmann-Rauber A."/>
            <person name="Kanno A."/>
            <person name="Yue Z."/>
            <person name="Chen H."/>
            <person name="Li W."/>
            <person name="Chen Y."/>
            <person name="Xu X."/>
            <person name="Zhang Y."/>
            <person name="Luo S."/>
            <person name="Chen H."/>
            <person name="Gao J."/>
            <person name="Mao Z."/>
            <person name="Pires J.C."/>
            <person name="Luo M."/>
            <person name="Kudrna D."/>
            <person name="Wing R.A."/>
            <person name="Meyers B.C."/>
            <person name="Yi K."/>
            <person name="Kong H."/>
            <person name="Lavrijsen P."/>
            <person name="Sunseri F."/>
            <person name="Falavigna A."/>
            <person name="Ye Y."/>
            <person name="Leebens-Mack J.H."/>
            <person name="Chen G."/>
        </authorList>
    </citation>
    <scope>NUCLEOTIDE SEQUENCE [LARGE SCALE GENOMIC DNA]</scope>
    <source>
        <strain evidence="10">cv. DH0086</strain>
    </source>
</reference>
<dbReference type="PANTHER" id="PTHR46481:SF10">
    <property type="entry name" value="ZINC FINGER BED DOMAIN-CONTAINING PROTEIN 39"/>
    <property type="match status" value="1"/>
</dbReference>
<dbReference type="Gramene" id="ONK62370">
    <property type="protein sequence ID" value="ONK62370"/>
    <property type="gene ID" value="A4U43_C07F3180"/>
</dbReference>
<name>A0A5P1EE71_ASPOF</name>
<organism evidence="9 10">
    <name type="scientific">Asparagus officinalis</name>
    <name type="common">Garden asparagus</name>
    <dbReference type="NCBI Taxonomy" id="4686"/>
    <lineage>
        <taxon>Eukaryota</taxon>
        <taxon>Viridiplantae</taxon>
        <taxon>Streptophyta</taxon>
        <taxon>Embryophyta</taxon>
        <taxon>Tracheophyta</taxon>
        <taxon>Spermatophyta</taxon>
        <taxon>Magnoliopsida</taxon>
        <taxon>Liliopsida</taxon>
        <taxon>Asparagales</taxon>
        <taxon>Asparagaceae</taxon>
        <taxon>Asparagoideae</taxon>
        <taxon>Asparagus</taxon>
    </lineage>
</organism>
<evidence type="ECO:0000259" key="7">
    <source>
        <dbReference type="Pfam" id="PF05699"/>
    </source>
</evidence>
<dbReference type="EMBL" id="CM007387">
    <property type="protein sequence ID" value="ONK62370.1"/>
    <property type="molecule type" value="Genomic_DNA"/>
</dbReference>
<evidence type="ECO:0000256" key="3">
    <source>
        <dbReference type="ARBA" id="ARBA00022771"/>
    </source>
</evidence>
<evidence type="ECO:0000256" key="6">
    <source>
        <dbReference type="ARBA" id="ARBA00023242"/>
    </source>
</evidence>
<evidence type="ECO:0000256" key="2">
    <source>
        <dbReference type="ARBA" id="ARBA00022723"/>
    </source>
</evidence>
<evidence type="ECO:0000313" key="10">
    <source>
        <dbReference type="Proteomes" id="UP000243459"/>
    </source>
</evidence>
<dbReference type="GO" id="GO:0046983">
    <property type="term" value="F:protein dimerization activity"/>
    <property type="evidence" value="ECO:0007669"/>
    <property type="project" value="InterPro"/>
</dbReference>
<accession>A0A5P1EE71</accession>
<dbReference type="OMA" id="LWTHEST"/>
<keyword evidence="2" id="KW-0479">Metal-binding</keyword>
<gene>
    <name evidence="9" type="ORF">A4U43_C07F3180</name>
</gene>
<evidence type="ECO:0000256" key="4">
    <source>
        <dbReference type="ARBA" id="ARBA00022833"/>
    </source>
</evidence>
<feature type="domain" description="hAT-like transposase RNase-H fold" evidence="8">
    <location>
        <begin position="313"/>
        <end position="412"/>
    </location>
</feature>
<evidence type="ECO:0000313" key="9">
    <source>
        <dbReference type="EMBL" id="ONK62370.1"/>
    </source>
</evidence>
<evidence type="ECO:0000256" key="5">
    <source>
        <dbReference type="ARBA" id="ARBA00023125"/>
    </source>
</evidence>
<sequence length="581" mass="67519">MLHPSATLKQYGDYSKEFKLDQDVSRRNLAKLVISAGLPFDIVEQPEFFNFVKSLQPSFQFVGKEIVRRDCVILYEEERNKIHNMLKNLNSRVSFTFDMWVSEQDVGYMALYAQFIDCDFVLRKKILNFRRIAYPHASNDEIAKCIGEWELDEKVFALVLDDSTTNDILVTRLKENLGGKLLASGNYLHIISCANFLNSVVEDGLKVLHLAVEHIRNIVKHVISTPSCMQAFNECAQQFRIDTDKGLFLDVSTEWNTTYDLLESALYYKEALIRYALIFHHCTDAPTHDDWEKTEAIMKFLKPFVNAINVLSRANFPTANLYFREIWTIRQLLQDEIFNCDEVVRNLTLEMQTKFKKYWNECNMILAIASILDPRFKFLFVQYCYESAFDEEHAKVKVKEIRDCLYKLYNDYEKALKVVEQSMPSESSRQVVSALSESPSTLTGKRKLESEFATYLSQNLLKRAKRNEMDAYLEDDVLPTMDDEDFSILIWWEKSADVYPVLSMMARDILAIPVSSVTSKSAFRAWRKLIDQYSKFVDSSMVETLICSQEWLHADYHPDVCPDFHASSVVDEELFDSCLPE</sequence>
<evidence type="ECO:0000259" key="8">
    <source>
        <dbReference type="Pfam" id="PF14372"/>
    </source>
</evidence>
<dbReference type="GO" id="GO:0003677">
    <property type="term" value="F:DNA binding"/>
    <property type="evidence" value="ECO:0007669"/>
    <property type="project" value="UniProtKB-KW"/>
</dbReference>
<dbReference type="PANTHER" id="PTHR46481">
    <property type="entry name" value="ZINC FINGER BED DOMAIN-CONTAINING PROTEIN 4"/>
    <property type="match status" value="1"/>
</dbReference>
<feature type="domain" description="HAT C-terminal dimerisation" evidence="7">
    <location>
        <begin position="468"/>
        <end position="552"/>
    </location>
</feature>
<dbReference type="AlphaFoldDB" id="A0A5P1EE71"/>
<dbReference type="InterPro" id="IPR012337">
    <property type="entry name" value="RNaseH-like_sf"/>
</dbReference>
<proteinExistence type="predicted"/>
<keyword evidence="4" id="KW-0862">Zinc</keyword>
<dbReference type="OrthoDB" id="784034at2759"/>